<feature type="compositionally biased region" description="Polar residues" evidence="1">
    <location>
        <begin position="88"/>
        <end position="98"/>
    </location>
</feature>
<evidence type="ECO:0000256" key="1">
    <source>
        <dbReference type="SAM" id="MobiDB-lite"/>
    </source>
</evidence>
<feature type="compositionally biased region" description="Polar residues" evidence="1">
    <location>
        <begin position="259"/>
        <end position="268"/>
    </location>
</feature>
<proteinExistence type="predicted"/>
<dbReference type="EMBL" id="RWJN01000025">
    <property type="protein sequence ID" value="TCD70206.1"/>
    <property type="molecule type" value="Genomic_DNA"/>
</dbReference>
<feature type="compositionally biased region" description="Basic and acidic residues" evidence="1">
    <location>
        <begin position="101"/>
        <end position="117"/>
    </location>
</feature>
<evidence type="ECO:0000313" key="3">
    <source>
        <dbReference type="Proteomes" id="UP000292702"/>
    </source>
</evidence>
<name>A0A4R0RQZ7_9APHY</name>
<keyword evidence="3" id="KW-1185">Reference proteome</keyword>
<feature type="region of interest" description="Disordered" evidence="1">
    <location>
        <begin position="1"/>
        <end position="30"/>
    </location>
</feature>
<comment type="caution">
    <text evidence="2">The sequence shown here is derived from an EMBL/GenBank/DDBJ whole genome shotgun (WGS) entry which is preliminary data.</text>
</comment>
<dbReference type="Proteomes" id="UP000292702">
    <property type="component" value="Unassembled WGS sequence"/>
</dbReference>
<dbReference type="OrthoDB" id="3260134at2759"/>
<feature type="compositionally biased region" description="Polar residues" evidence="1">
    <location>
        <begin position="577"/>
        <end position="603"/>
    </location>
</feature>
<feature type="region of interest" description="Disordered" evidence="1">
    <location>
        <begin position="463"/>
        <end position="482"/>
    </location>
</feature>
<protein>
    <submittedName>
        <fullName evidence="2">Uncharacterized protein</fullName>
    </submittedName>
</protein>
<feature type="compositionally biased region" description="Basic and acidic residues" evidence="1">
    <location>
        <begin position="17"/>
        <end position="29"/>
    </location>
</feature>
<reference evidence="2 3" key="1">
    <citation type="submission" date="2018-11" db="EMBL/GenBank/DDBJ databases">
        <title>Genome assembly of Steccherinum ochraceum LE-BIN_3174, the white-rot fungus of the Steccherinaceae family (The Residual Polyporoid clade, Polyporales, Basidiomycota).</title>
        <authorList>
            <person name="Fedorova T.V."/>
            <person name="Glazunova O.A."/>
            <person name="Landesman E.O."/>
            <person name="Moiseenko K.V."/>
            <person name="Psurtseva N.V."/>
            <person name="Savinova O.S."/>
            <person name="Shakhova N.V."/>
            <person name="Tyazhelova T.V."/>
            <person name="Vasina D.V."/>
        </authorList>
    </citation>
    <scope>NUCLEOTIDE SEQUENCE [LARGE SCALE GENOMIC DNA]</scope>
    <source>
        <strain evidence="2 3">LE-BIN_3174</strain>
    </source>
</reference>
<dbReference type="AlphaFoldDB" id="A0A4R0RQZ7"/>
<organism evidence="2 3">
    <name type="scientific">Steccherinum ochraceum</name>
    <dbReference type="NCBI Taxonomy" id="92696"/>
    <lineage>
        <taxon>Eukaryota</taxon>
        <taxon>Fungi</taxon>
        <taxon>Dikarya</taxon>
        <taxon>Basidiomycota</taxon>
        <taxon>Agaricomycotina</taxon>
        <taxon>Agaricomycetes</taxon>
        <taxon>Polyporales</taxon>
        <taxon>Steccherinaceae</taxon>
        <taxon>Steccherinum</taxon>
    </lineage>
</organism>
<feature type="region of interest" description="Disordered" evidence="1">
    <location>
        <begin position="67"/>
        <end position="118"/>
    </location>
</feature>
<gene>
    <name evidence="2" type="ORF">EIP91_004386</name>
</gene>
<accession>A0A4R0RQZ7</accession>
<feature type="region of interest" description="Disordered" evidence="1">
    <location>
        <begin position="248"/>
        <end position="268"/>
    </location>
</feature>
<evidence type="ECO:0000313" key="2">
    <source>
        <dbReference type="EMBL" id="TCD70206.1"/>
    </source>
</evidence>
<feature type="region of interest" description="Disordered" evidence="1">
    <location>
        <begin position="577"/>
        <end position="607"/>
    </location>
</feature>
<sequence>MGGANYMGGRRNAARARVKDASTRAEKNHFGKQKILANSLARGSPLSLRTDVPSQASKSMLDIGLAHAKRDPKFASQSQQRREDSGMTDCSTTLSSSHILKRNENNAHVKPMDDIDRSSAVVPPRSRILRELDLSEPIFLRAEMRRIAALPDLAGLIHPPKKQLSSSTRRCIDVPRASDVDMTEEYAIPLPPPHRPTARALVREASGPSLSRYKIDDEASYSHHTSPLHDIPFEKDSDFEAISFGEDSSAYHGDDLETNNDTQLQTPINPICSSPGYRSDVPNWSPVNLGGLSSFNSPHFSGLSPAVSSDSSWARPSTISNANRTRFYSTGPASDHCDVAYPHAASTSRRTSCEPRHHSILPFSSPPPLSSPHVYRSSSTTPASSLPATDAILSPEVEHPVLVEQRLVDVLKGQLFEDANPWCAVKTHLGIQEELCDPTQSHHINLTELKLVSDRRGVGYLEHSPTVSDLRDPTGGSVSQHSSILSFPMSQDTQEHSLHPYPDSTIDVALPSPAFVDSQSNFAAVLQDPAFPEVSVPALSAASPSKHPYSDTSEFVVAAASGSPVADVRPFDSVQSISFERSPTGPSTCTSRPELQDATNLPDTGNPAPGSFTMFSFLSMSSPSSVDPALDCSSPSTPSGAVVSDFGAALADQASEDPSPTFVAGPSLFNDDEEK</sequence>
<feature type="region of interest" description="Disordered" evidence="1">
    <location>
        <begin position="648"/>
        <end position="675"/>
    </location>
</feature>